<proteinExistence type="predicted"/>
<evidence type="ECO:0000313" key="4">
    <source>
        <dbReference type="EMBL" id="JAD01684.1"/>
    </source>
</evidence>
<dbReference type="SMART" id="SM01254">
    <property type="entry name" value="KLRAQ"/>
    <property type="match status" value="1"/>
</dbReference>
<feature type="region of interest" description="Disordered" evidence="2">
    <location>
        <begin position="94"/>
        <end position="113"/>
    </location>
</feature>
<evidence type="ECO:0000256" key="1">
    <source>
        <dbReference type="SAM" id="Coils"/>
    </source>
</evidence>
<accession>A0A0A1WRK0</accession>
<evidence type="ECO:0000259" key="3">
    <source>
        <dbReference type="SMART" id="SM01254"/>
    </source>
</evidence>
<keyword evidence="1" id="KW-0175">Coiled coil</keyword>
<reference evidence="4" key="1">
    <citation type="submission" date="2014-11" db="EMBL/GenBank/DDBJ databases">
        <authorList>
            <person name="Geib S."/>
        </authorList>
    </citation>
    <scope>NUCLEOTIDE SEQUENCE</scope>
</reference>
<evidence type="ECO:0000256" key="2">
    <source>
        <dbReference type="SAM" id="MobiDB-lite"/>
    </source>
</evidence>
<dbReference type="AlphaFoldDB" id="A0A0A1WRK0"/>
<feature type="coiled-coil region" evidence="1">
    <location>
        <begin position="419"/>
        <end position="453"/>
    </location>
</feature>
<dbReference type="EMBL" id="GBXI01012608">
    <property type="protein sequence ID" value="JAD01684.1"/>
    <property type="molecule type" value="Transcribed_RNA"/>
</dbReference>
<sequence length="476" mass="54522">MKCYTSNIKKLWIHFISQRTLKDISHRSNCKTSNIKFKDQGVILLLIVPSRMDGSAELTATQHTKYQKLASEYSKLRARAGVLRNAVLDEQSKGESLREQLRQSETALRRSEQEVDSLGFRNRQLEHRVAALQDEIAKREGRTKTDKEHLRKHTLAGKSDVAVADGVGDLGQDALIFEELQKKIMENANLTTMVDDKERELQIYSERLLNLQQMLDKRNTDFVESEKRFRRDFETLQKRNTELENKLVDAISMLGSEDALSVSGSDHTPLHVALQPHDQSTTLSTTSVPTAEERICNLEKEMFHWRTQYEILKCHEAVMLKDEKNGMYENNVTFSSAANPEKSNCSCSSAAAGLMVKYCSTETKSARDSYKESTLPPTKEQLVYNSFCHKFENLLKSKYIAESRIFSYETELEHFQICLENATHELKAKDEQMESINQALKMLEEDLTTTRINYDEQISVLTEQVINLSEQLAASK</sequence>
<dbReference type="PANTHER" id="PTHR21448">
    <property type="entry name" value="SMOOTH MUSCLE MYOSIN HEAVY CHAIN-RELATED"/>
    <property type="match status" value="1"/>
</dbReference>
<dbReference type="InterPro" id="IPR040024">
    <property type="entry name" value="PPP1R21"/>
</dbReference>
<reference evidence="4" key="2">
    <citation type="journal article" date="2015" name="Gigascience">
        <title>Reconstructing a comprehensive transcriptome assembly of a white-pupal translocated strain of the pest fruit fly Bactrocera cucurbitae.</title>
        <authorList>
            <person name="Sim S.B."/>
            <person name="Calla B."/>
            <person name="Hall B."/>
            <person name="DeRego T."/>
            <person name="Geib S.M."/>
        </authorList>
    </citation>
    <scope>NUCLEOTIDE SEQUENCE</scope>
</reference>
<organism evidence="4">
    <name type="scientific">Zeugodacus cucurbitae</name>
    <name type="common">Melon fruit fly</name>
    <name type="synonym">Bactrocera cucurbitae</name>
    <dbReference type="NCBI Taxonomy" id="28588"/>
    <lineage>
        <taxon>Eukaryota</taxon>
        <taxon>Metazoa</taxon>
        <taxon>Ecdysozoa</taxon>
        <taxon>Arthropoda</taxon>
        <taxon>Hexapoda</taxon>
        <taxon>Insecta</taxon>
        <taxon>Pterygota</taxon>
        <taxon>Neoptera</taxon>
        <taxon>Endopterygota</taxon>
        <taxon>Diptera</taxon>
        <taxon>Brachycera</taxon>
        <taxon>Muscomorpha</taxon>
        <taxon>Tephritoidea</taxon>
        <taxon>Tephritidae</taxon>
        <taxon>Zeugodacus</taxon>
        <taxon>Zeugodacus</taxon>
    </lineage>
</organism>
<dbReference type="InterPro" id="IPR019343">
    <property type="entry name" value="PPP1R21_N"/>
</dbReference>
<dbReference type="GO" id="GO:0005769">
    <property type="term" value="C:early endosome"/>
    <property type="evidence" value="ECO:0007669"/>
    <property type="project" value="TreeGrafter"/>
</dbReference>
<feature type="coiled-coil region" evidence="1">
    <location>
        <begin position="180"/>
        <end position="253"/>
    </location>
</feature>
<dbReference type="Pfam" id="PF10205">
    <property type="entry name" value="KLRAQ"/>
    <property type="match status" value="1"/>
</dbReference>
<name>A0A0A1WRK0_ZEUCU</name>
<feature type="domain" description="Protein phosphatase 1 regulatory subunit 21 N-terminal" evidence="3">
    <location>
        <begin position="67"/>
        <end position="180"/>
    </location>
</feature>
<protein>
    <submittedName>
        <fullName evidence="4">Protein phosphatase 1 regulatory subunit 21</fullName>
    </submittedName>
</protein>
<dbReference type="PANTHER" id="PTHR21448:SF0">
    <property type="entry name" value="PROTEIN PHOSPHATASE 1 REGULATORY SUBUNIT 21"/>
    <property type="match status" value="1"/>
</dbReference>
<gene>
    <name evidence="4" type="primary">PPP1R21_1</name>
    <name evidence="4" type="ORF">g.26766</name>
</gene>
<dbReference type="GO" id="GO:0016020">
    <property type="term" value="C:membrane"/>
    <property type="evidence" value="ECO:0007669"/>
    <property type="project" value="TreeGrafter"/>
</dbReference>